<dbReference type="SFLD" id="SFLDG01129">
    <property type="entry name" value="C1.5:_HAD__Beta-PGM__Phosphata"/>
    <property type="match status" value="1"/>
</dbReference>
<dbReference type="SFLD" id="SFLDS00003">
    <property type="entry name" value="Haloacid_Dehalogenase"/>
    <property type="match status" value="1"/>
</dbReference>
<dbReference type="EMBL" id="VWPL01000004">
    <property type="protein sequence ID" value="KAA5602870.1"/>
    <property type="molecule type" value="Genomic_DNA"/>
</dbReference>
<dbReference type="Gene3D" id="3.40.50.1000">
    <property type="entry name" value="HAD superfamily/HAD-like"/>
    <property type="match status" value="1"/>
</dbReference>
<comment type="function">
    <text evidence="3">Catalyzes the hydrolytic dehalogenation of small (S)-2-haloalkanoic acids to yield the corresponding (R)-2-hydroxyalkanoic acids.</text>
</comment>
<evidence type="ECO:0000256" key="3">
    <source>
        <dbReference type="RuleBase" id="RU368077"/>
    </source>
</evidence>
<dbReference type="GO" id="GO:0018784">
    <property type="term" value="F:(S)-2-haloacid dehalogenase activity"/>
    <property type="evidence" value="ECO:0007669"/>
    <property type="project" value="UniProtKB-UniRule"/>
</dbReference>
<dbReference type="NCBIfam" id="TIGR01428">
    <property type="entry name" value="HAD_type_II"/>
    <property type="match status" value="1"/>
</dbReference>
<dbReference type="OrthoDB" id="7989657at2"/>
<evidence type="ECO:0000313" key="5">
    <source>
        <dbReference type="Proteomes" id="UP000323886"/>
    </source>
</evidence>
<evidence type="ECO:0000256" key="1">
    <source>
        <dbReference type="ARBA" id="ARBA00008106"/>
    </source>
</evidence>
<dbReference type="PRINTS" id="PR00413">
    <property type="entry name" value="HADHALOGNASE"/>
</dbReference>
<gene>
    <name evidence="4" type="ORF">F1193_03260</name>
</gene>
<dbReference type="AlphaFoldDB" id="A0A5M6I3T8"/>
<comment type="catalytic activity">
    <reaction evidence="3">
        <text>an (S)-2-haloacid + H2O = a (2R)-2-hydroxycarboxylate + a halide anion + H(+)</text>
        <dbReference type="Rhea" id="RHEA:11192"/>
        <dbReference type="ChEBI" id="CHEBI:15377"/>
        <dbReference type="ChEBI" id="CHEBI:15378"/>
        <dbReference type="ChEBI" id="CHEBI:16042"/>
        <dbReference type="ChEBI" id="CHEBI:58314"/>
        <dbReference type="ChEBI" id="CHEBI:137405"/>
        <dbReference type="EC" id="3.8.1.2"/>
    </reaction>
</comment>
<dbReference type="SFLD" id="SFLDG01135">
    <property type="entry name" value="C1.5.6:_HAD__Beta-PGM__Phospha"/>
    <property type="match status" value="1"/>
</dbReference>
<dbReference type="InterPro" id="IPR006328">
    <property type="entry name" value="2-HAD"/>
</dbReference>
<dbReference type="InterPro" id="IPR023198">
    <property type="entry name" value="PGP-like_dom2"/>
</dbReference>
<dbReference type="PANTHER" id="PTHR43316">
    <property type="entry name" value="HYDROLASE, HALOACID DELAHOGENASE-RELATED"/>
    <property type="match status" value="1"/>
</dbReference>
<dbReference type="EC" id="3.8.1.2" evidence="3"/>
<dbReference type="Pfam" id="PF00702">
    <property type="entry name" value="Hydrolase"/>
    <property type="match status" value="1"/>
</dbReference>
<comment type="similarity">
    <text evidence="1 3">Belongs to the HAD-like hydrolase superfamily. S-2-haloalkanoic acid dehalogenase family.</text>
</comment>
<name>A0A5M6I3T8_9HYPH</name>
<dbReference type="NCBIfam" id="TIGR01493">
    <property type="entry name" value="HAD-SF-IA-v2"/>
    <property type="match status" value="1"/>
</dbReference>
<accession>A0A5M6I3T8</accession>
<dbReference type="Proteomes" id="UP000323886">
    <property type="component" value="Unassembled WGS sequence"/>
</dbReference>
<dbReference type="InterPro" id="IPR051540">
    <property type="entry name" value="S-2-haloacid_dehalogenase"/>
</dbReference>
<dbReference type="CDD" id="cd02588">
    <property type="entry name" value="HAD_L2-DEX"/>
    <property type="match status" value="1"/>
</dbReference>
<dbReference type="PANTHER" id="PTHR43316:SF3">
    <property type="entry name" value="HALOACID DEHALOGENASE, TYPE II (AFU_ORTHOLOGUE AFUA_2G07750)-RELATED"/>
    <property type="match status" value="1"/>
</dbReference>
<keyword evidence="5" id="KW-1185">Reference proteome</keyword>
<sequence length="221" mass="23639">MPVRAVVFDAYGTLFDVTAAVRRHDAAVGPRAAELSALWRQRHLEYSWTLTLMGRYQPFWELAEQALDTALGLTGVDRALKPRLLAAYRTLDAYPEVAGMLARLRAGGLATAILSNGTPDMLADALAASGLADRFDHVLSVDAVRLYKPRPEVYALATAALGAAGEEIAFVSSNRWDIAGAAAFGFRPVWVNRSGAPAEYDGLDPVATLSGLDALPDLLLG</sequence>
<evidence type="ECO:0000256" key="2">
    <source>
        <dbReference type="ARBA" id="ARBA00022801"/>
    </source>
</evidence>
<dbReference type="InterPro" id="IPR006439">
    <property type="entry name" value="HAD-SF_hydro_IA"/>
</dbReference>
<dbReference type="SFLD" id="SFLDF00045">
    <property type="entry name" value="2-haloacid_dehalogenase"/>
    <property type="match status" value="1"/>
</dbReference>
<dbReference type="InterPro" id="IPR036412">
    <property type="entry name" value="HAD-like_sf"/>
</dbReference>
<keyword evidence="2 3" id="KW-0378">Hydrolase</keyword>
<proteinExistence type="inferred from homology"/>
<dbReference type="SUPFAM" id="SSF56784">
    <property type="entry name" value="HAD-like"/>
    <property type="match status" value="1"/>
</dbReference>
<dbReference type="InterPro" id="IPR023214">
    <property type="entry name" value="HAD_sf"/>
</dbReference>
<organism evidence="4 5">
    <name type="scientific">Blastochloris sulfoviridis</name>
    <dbReference type="NCBI Taxonomy" id="50712"/>
    <lineage>
        <taxon>Bacteria</taxon>
        <taxon>Pseudomonadati</taxon>
        <taxon>Pseudomonadota</taxon>
        <taxon>Alphaproteobacteria</taxon>
        <taxon>Hyphomicrobiales</taxon>
        <taxon>Blastochloridaceae</taxon>
        <taxon>Blastochloris</taxon>
    </lineage>
</organism>
<evidence type="ECO:0000313" key="4">
    <source>
        <dbReference type="EMBL" id="KAA5602870.1"/>
    </source>
</evidence>
<dbReference type="RefSeq" id="WP_150096239.1">
    <property type="nucleotide sequence ID" value="NZ_VWPL01000004.1"/>
</dbReference>
<comment type="caution">
    <text evidence="4">The sequence shown here is derived from an EMBL/GenBank/DDBJ whole genome shotgun (WGS) entry which is preliminary data.</text>
</comment>
<protein>
    <recommendedName>
        <fullName evidence="3">(S)-2-haloacid dehalogenase</fullName>
        <ecNumber evidence="3">3.8.1.2</ecNumber>
    </recommendedName>
    <alternativeName>
        <fullName evidence="3">2-haloalkanoic acid dehalogenase</fullName>
    </alternativeName>
    <alternativeName>
        <fullName evidence="3">Halocarboxylic acid halidohydrolase</fullName>
    </alternativeName>
    <alternativeName>
        <fullName evidence="3">L-2-haloacid dehalogenase</fullName>
    </alternativeName>
</protein>
<reference evidence="4 5" key="1">
    <citation type="submission" date="2019-09" db="EMBL/GenBank/DDBJ databases">
        <title>Draft Whole-Genome sequence of Blastochloris sulfoviridis DSM 729.</title>
        <authorList>
            <person name="Meyer T.E."/>
            <person name="Kyndt J.A."/>
        </authorList>
    </citation>
    <scope>NUCLEOTIDE SEQUENCE [LARGE SCALE GENOMIC DNA]</scope>
    <source>
        <strain evidence="4 5">DSM 729</strain>
    </source>
</reference>
<dbReference type="Gene3D" id="1.10.150.240">
    <property type="entry name" value="Putative phosphatase, domain 2"/>
    <property type="match status" value="1"/>
</dbReference>